<keyword evidence="2" id="KW-1185">Reference proteome</keyword>
<evidence type="ECO:0000313" key="1">
    <source>
        <dbReference type="EMBL" id="TFK76776.1"/>
    </source>
</evidence>
<protein>
    <submittedName>
        <fullName evidence="1">Uncharacterized protein</fullName>
    </submittedName>
</protein>
<accession>A0ACD3BG28</accession>
<name>A0ACD3BG28_9AGAR</name>
<organism evidence="1 2">
    <name type="scientific">Pluteus cervinus</name>
    <dbReference type="NCBI Taxonomy" id="181527"/>
    <lineage>
        <taxon>Eukaryota</taxon>
        <taxon>Fungi</taxon>
        <taxon>Dikarya</taxon>
        <taxon>Basidiomycota</taxon>
        <taxon>Agaricomycotina</taxon>
        <taxon>Agaricomycetes</taxon>
        <taxon>Agaricomycetidae</taxon>
        <taxon>Agaricales</taxon>
        <taxon>Pluteineae</taxon>
        <taxon>Pluteaceae</taxon>
        <taxon>Pluteus</taxon>
    </lineage>
</organism>
<sequence>MDRVALELKQLGPGATFGSGHDQVPFRSWALPTNGHLAIWRDTLMIPTYFMGLSVLVLLANVIASSRPYRSLHARIFGVEELDDEDSTEDATSTTTTSISSEIRLHVAHQGGIVIFAYKILKLLGCLALLGLSIFTAIEDELYPSNGLGQFLKGRKKNGSEPVLTTDEALALAMCMFYFYASLLGVVSVSAKSKWGRRSRTHQAFLLLVVFAVYFYRDIFPLATYTMVPLDLHEGWVLWSKITILTLVSIVIPLIIPQQYIPVDPKDPSEAPHPEQTASLLSQITYSYLTNFIWSSQKRAKTTQDDLPPQCDYDRASYLKARSFPFMDGFSGAKKRHLFFGLMQAFAWDYAMLGLAILAQVLVAFGAPVGINQILQYVETGGEDAFIRPWFWILVLLLGPIAYTCAFQWYYYIATRLLTRAEGIITQLVFEHALRTRVKAEGTTSAKSEPVAAPTVPVVRAASESVTVTEHGADQETLIEDSVHSREETLHGGASASQGEASSSQSTKGQTTPKQAQKAAEEPAAASGGPGDKAENFIGKLNNLVTTDMGNITDGRDFLILVLQVPVQVSLCILFLYTILGWSAFVGLAVTIALFPLPGYLANKIQAIQAAKLKKTDARIQTVTETMNIIRMVKLFGWERKMSEKLAEKREEELLWVHKRNLLEVLSSSVNCHNGRNVRNLSHVGPISSTVIMKGALSPSKVFSSMAVFDMLRNLLWRVFYIIMDLVSARVSLDRMTDFLQNTELLDTYAEKSSALSIINDVPVHGDQIGFKAASFAWTRDSTDGALTPSKRDFRLRVEDELIFKQGCINLILGPTGSGKTSLLMALLGEMHFIPTGPESWFHLPREGGVAYAAQESWVQNETIRDNIVFGSSFEETRYQKVIHQCALERDLELFHAGDQTEVGEKGLTLSGGQKARVTLARAIYSKAKIILLDDVLAALDVHTAKWIIDKCFSGDLVEGRTIILVTHNIAMTRKIAEFAVTLDINGRIINAGPVSDALANVPSLKIELEEELTQLEKLDVRDPTSSIVEEPAAAAAGKLIMAEEVEVGHVGWKVYGLLLKALGGSFPVLYFASFIGADFGIEMTLALQTWYLGFWASQYQDHESVDTFYYLSRYGLISSLALSYQPNQALGGILSICMGLNTIGYLIFVYGQVRASRTIHRLLIDAILGTTLRWLDTTPISRVIARCTQDIRSLDGPLVHQFHAVAEITVSMMVKLGAVLLFTPIFIIPASVIGVLGGWVGQIYIAAQLPVKRELSNAKAPVLAHVGAAIAGIVSIRAYGAEERFLKESLTRIDRYIRAQRSFYDLNRWITIRVDGLGAAFSAGLAAWLVYGRSTTASNTGFSINMAIGFSTMILWWIRMVNGAEVEANSLERISRYLEVDQEPKPTPQGVPPAYWPASGELRVERLSARYSPDGPKVLHDISFSVESGQHIGVVGRTGSGKSTLTLSLLRTIYTEGDVYYDGIKTGTLNLDALRSKVTIIPQMPELMSGTLRHNLDPFEQFDDATLNDALRAAGLFNLQTDLDENRLTLDSAIASAGGNLSVGQRQVLALARAIVRGSKLLILDEATSAIDYKTDAVIQSTLRTELKDVTLITIAHRLQTVMDADKILVLDAGRIVEFDTPKNLLAKENGTLRVLVDESSDKETLYAMAQGTN</sequence>
<reference evidence="1 2" key="1">
    <citation type="journal article" date="2019" name="Nat. Ecol. Evol.">
        <title>Megaphylogeny resolves global patterns of mushroom evolution.</title>
        <authorList>
            <person name="Varga T."/>
            <person name="Krizsan K."/>
            <person name="Foldi C."/>
            <person name="Dima B."/>
            <person name="Sanchez-Garcia M."/>
            <person name="Sanchez-Ramirez S."/>
            <person name="Szollosi G.J."/>
            <person name="Szarkandi J.G."/>
            <person name="Papp V."/>
            <person name="Albert L."/>
            <person name="Andreopoulos W."/>
            <person name="Angelini C."/>
            <person name="Antonin V."/>
            <person name="Barry K.W."/>
            <person name="Bougher N.L."/>
            <person name="Buchanan P."/>
            <person name="Buyck B."/>
            <person name="Bense V."/>
            <person name="Catcheside P."/>
            <person name="Chovatia M."/>
            <person name="Cooper J."/>
            <person name="Damon W."/>
            <person name="Desjardin D."/>
            <person name="Finy P."/>
            <person name="Geml J."/>
            <person name="Haridas S."/>
            <person name="Hughes K."/>
            <person name="Justo A."/>
            <person name="Karasinski D."/>
            <person name="Kautmanova I."/>
            <person name="Kiss B."/>
            <person name="Kocsube S."/>
            <person name="Kotiranta H."/>
            <person name="LaButti K.M."/>
            <person name="Lechner B.E."/>
            <person name="Liimatainen K."/>
            <person name="Lipzen A."/>
            <person name="Lukacs Z."/>
            <person name="Mihaltcheva S."/>
            <person name="Morgado L.N."/>
            <person name="Niskanen T."/>
            <person name="Noordeloos M.E."/>
            <person name="Ohm R.A."/>
            <person name="Ortiz-Santana B."/>
            <person name="Ovrebo C."/>
            <person name="Racz N."/>
            <person name="Riley R."/>
            <person name="Savchenko A."/>
            <person name="Shiryaev A."/>
            <person name="Soop K."/>
            <person name="Spirin V."/>
            <person name="Szebenyi C."/>
            <person name="Tomsovsky M."/>
            <person name="Tulloss R.E."/>
            <person name="Uehling J."/>
            <person name="Grigoriev I.V."/>
            <person name="Vagvolgyi C."/>
            <person name="Papp T."/>
            <person name="Martin F.M."/>
            <person name="Miettinen O."/>
            <person name="Hibbett D.S."/>
            <person name="Nagy L.G."/>
        </authorList>
    </citation>
    <scope>NUCLEOTIDE SEQUENCE [LARGE SCALE GENOMIC DNA]</scope>
    <source>
        <strain evidence="1 2">NL-1719</strain>
    </source>
</reference>
<gene>
    <name evidence="1" type="ORF">BDN72DRAFT_873327</name>
</gene>
<evidence type="ECO:0000313" key="2">
    <source>
        <dbReference type="Proteomes" id="UP000308600"/>
    </source>
</evidence>
<proteinExistence type="predicted"/>
<dbReference type="EMBL" id="ML208259">
    <property type="protein sequence ID" value="TFK76776.1"/>
    <property type="molecule type" value="Genomic_DNA"/>
</dbReference>
<dbReference type="Proteomes" id="UP000308600">
    <property type="component" value="Unassembled WGS sequence"/>
</dbReference>